<dbReference type="Proteomes" id="UP000834106">
    <property type="component" value="Chromosome 9"/>
</dbReference>
<keyword evidence="14" id="KW-1185">Reference proteome</keyword>
<dbReference type="InterPro" id="IPR017930">
    <property type="entry name" value="Myb_dom"/>
</dbReference>
<sequence>MGNQKVKWTSEEEEALKAGVVKHGTGKWKNILIDPQFAPYLTNRSNIDLKDKWRNMSISYGQCSREKSKASRVKTISSEALSTPTTENLVAEADAVDEFSRSPRDVRSALGYNAMIFEALLSVKDSNGSNIGAIVEFIEQKHEVPQNFRRLLSSKLRRLVLQGKLEKVHNCYKIKDAALGTKTPIPKQKDIRPRPVQNSGLVISAETVEDAAMTAAYKIAEADNKSFVAAEAVKEADRVSTMAEDADSVLLLAKEIFEQCSRGETVRLAYNRTC</sequence>
<dbReference type="Gene3D" id="1.10.10.60">
    <property type="entry name" value="Homeodomain-like"/>
    <property type="match status" value="1"/>
</dbReference>
<evidence type="ECO:0000256" key="1">
    <source>
        <dbReference type="ARBA" id="ARBA00004286"/>
    </source>
</evidence>
<dbReference type="Gene3D" id="1.10.10.10">
    <property type="entry name" value="Winged helix-like DNA-binding domain superfamily/Winged helix DNA-binding domain"/>
    <property type="match status" value="1"/>
</dbReference>
<dbReference type="PROSITE" id="PS51294">
    <property type="entry name" value="HTH_MYB"/>
    <property type="match status" value="1"/>
</dbReference>
<keyword evidence="4" id="KW-0805">Transcription regulation</keyword>
<proteinExistence type="predicted"/>
<comment type="subcellular location">
    <subcellularLocation>
        <location evidence="1">Chromosome</location>
    </subcellularLocation>
    <subcellularLocation>
        <location evidence="2">Nucleus</location>
        <location evidence="2">Nucleolus</location>
    </subcellularLocation>
</comment>
<dbReference type="InterPro" id="IPR009057">
    <property type="entry name" value="Homeodomain-like_sf"/>
</dbReference>
<evidence type="ECO:0000256" key="5">
    <source>
        <dbReference type="ARBA" id="ARBA00023054"/>
    </source>
</evidence>
<evidence type="ECO:0000256" key="2">
    <source>
        <dbReference type="ARBA" id="ARBA00004604"/>
    </source>
</evidence>
<dbReference type="PANTHER" id="PTHR46267:SF3">
    <property type="entry name" value="TELOMERE REPEAT-BINDING FACTOR 4-RELATED"/>
    <property type="match status" value="1"/>
</dbReference>
<feature type="domain" description="Myb-like" evidence="10">
    <location>
        <begin position="1"/>
        <end position="57"/>
    </location>
</feature>
<evidence type="ECO:0000313" key="13">
    <source>
        <dbReference type="EMBL" id="CAI9767139.1"/>
    </source>
</evidence>
<dbReference type="CDD" id="cd11660">
    <property type="entry name" value="SANT_TRF"/>
    <property type="match status" value="1"/>
</dbReference>
<dbReference type="AlphaFoldDB" id="A0AAD2DUY0"/>
<evidence type="ECO:0000256" key="9">
    <source>
        <dbReference type="ARBA" id="ARBA00032813"/>
    </source>
</evidence>
<dbReference type="SMART" id="SM00526">
    <property type="entry name" value="H15"/>
    <property type="match status" value="1"/>
</dbReference>
<dbReference type="InterPro" id="IPR001005">
    <property type="entry name" value="SANT/Myb"/>
</dbReference>
<accession>A0AAD2DUY0</accession>
<dbReference type="Pfam" id="PF00538">
    <property type="entry name" value="Linker_histone"/>
    <property type="match status" value="1"/>
</dbReference>
<name>A0AAD2DUY0_9LAMI</name>
<dbReference type="InterPro" id="IPR005818">
    <property type="entry name" value="Histone_H1/H5_H15"/>
</dbReference>
<evidence type="ECO:0000313" key="14">
    <source>
        <dbReference type="Proteomes" id="UP000834106"/>
    </source>
</evidence>
<dbReference type="InterPro" id="IPR036390">
    <property type="entry name" value="WH_DNA-bd_sf"/>
</dbReference>
<evidence type="ECO:0000256" key="8">
    <source>
        <dbReference type="ARBA" id="ARBA00023242"/>
    </source>
</evidence>
<dbReference type="GO" id="GO:0000786">
    <property type="term" value="C:nucleosome"/>
    <property type="evidence" value="ECO:0007669"/>
    <property type="project" value="InterPro"/>
</dbReference>
<evidence type="ECO:0000259" key="10">
    <source>
        <dbReference type="PROSITE" id="PS50090"/>
    </source>
</evidence>
<evidence type="ECO:0000259" key="12">
    <source>
        <dbReference type="PROSITE" id="PS51504"/>
    </source>
</evidence>
<evidence type="ECO:0000256" key="4">
    <source>
        <dbReference type="ARBA" id="ARBA00023015"/>
    </source>
</evidence>
<evidence type="ECO:0000259" key="11">
    <source>
        <dbReference type="PROSITE" id="PS51294"/>
    </source>
</evidence>
<keyword evidence="8" id="KW-0539">Nucleus</keyword>
<dbReference type="SUPFAM" id="SSF46689">
    <property type="entry name" value="Homeodomain-like"/>
    <property type="match status" value="1"/>
</dbReference>
<dbReference type="GO" id="GO:0005730">
    <property type="term" value="C:nucleolus"/>
    <property type="evidence" value="ECO:0007669"/>
    <property type="project" value="UniProtKB-SubCell"/>
</dbReference>
<feature type="domain" description="H15" evidence="12">
    <location>
        <begin position="108"/>
        <end position="176"/>
    </location>
</feature>
<organism evidence="13 14">
    <name type="scientific">Fraxinus pennsylvanica</name>
    <dbReference type="NCBI Taxonomy" id="56036"/>
    <lineage>
        <taxon>Eukaryota</taxon>
        <taxon>Viridiplantae</taxon>
        <taxon>Streptophyta</taxon>
        <taxon>Embryophyta</taxon>
        <taxon>Tracheophyta</taxon>
        <taxon>Spermatophyta</taxon>
        <taxon>Magnoliopsida</taxon>
        <taxon>eudicotyledons</taxon>
        <taxon>Gunneridae</taxon>
        <taxon>Pentapetalae</taxon>
        <taxon>asterids</taxon>
        <taxon>lamiids</taxon>
        <taxon>Lamiales</taxon>
        <taxon>Oleaceae</taxon>
        <taxon>Oleeae</taxon>
        <taxon>Fraxinus</taxon>
    </lineage>
</organism>
<protein>
    <recommendedName>
        <fullName evidence="9">MYB transcription factor</fullName>
    </recommendedName>
</protein>
<keyword evidence="6" id="KW-0238">DNA-binding</keyword>
<dbReference type="FunFam" id="1.10.10.60:FF:000168">
    <property type="entry name" value="Telomere repeat-binding factor 1"/>
    <property type="match status" value="1"/>
</dbReference>
<dbReference type="GO" id="GO:0003691">
    <property type="term" value="F:double-stranded telomeric DNA binding"/>
    <property type="evidence" value="ECO:0007669"/>
    <property type="project" value="InterPro"/>
</dbReference>
<keyword evidence="7" id="KW-0804">Transcription</keyword>
<dbReference type="PROSITE" id="PS51504">
    <property type="entry name" value="H15"/>
    <property type="match status" value="1"/>
</dbReference>
<evidence type="ECO:0000256" key="7">
    <source>
        <dbReference type="ARBA" id="ARBA00023163"/>
    </source>
</evidence>
<feature type="domain" description="HTH myb-type" evidence="11">
    <location>
        <begin position="1"/>
        <end position="56"/>
    </location>
</feature>
<reference evidence="13" key="1">
    <citation type="submission" date="2023-05" db="EMBL/GenBank/DDBJ databases">
        <authorList>
            <person name="Huff M."/>
        </authorList>
    </citation>
    <scope>NUCLEOTIDE SEQUENCE</scope>
</reference>
<dbReference type="Pfam" id="PF00249">
    <property type="entry name" value="Myb_DNA-binding"/>
    <property type="match status" value="1"/>
</dbReference>
<evidence type="ECO:0000256" key="3">
    <source>
        <dbReference type="ARBA" id="ARBA00022454"/>
    </source>
</evidence>
<keyword evidence="3" id="KW-0158">Chromosome</keyword>
<evidence type="ECO:0000256" key="6">
    <source>
        <dbReference type="ARBA" id="ARBA00023125"/>
    </source>
</evidence>
<dbReference type="InterPro" id="IPR044597">
    <property type="entry name" value="SMH1-6"/>
</dbReference>
<dbReference type="EMBL" id="OU503044">
    <property type="protein sequence ID" value="CAI9767139.1"/>
    <property type="molecule type" value="Genomic_DNA"/>
</dbReference>
<dbReference type="SMART" id="SM00717">
    <property type="entry name" value="SANT"/>
    <property type="match status" value="1"/>
</dbReference>
<dbReference type="PANTHER" id="PTHR46267">
    <property type="entry name" value="SINGLE MYB HISTONE 4"/>
    <property type="match status" value="1"/>
</dbReference>
<gene>
    <name evidence="13" type="ORF">FPE_LOCUS14569</name>
</gene>
<keyword evidence="5" id="KW-0175">Coiled coil</keyword>
<dbReference type="SUPFAM" id="SSF46785">
    <property type="entry name" value="Winged helix' DNA-binding domain"/>
    <property type="match status" value="1"/>
</dbReference>
<dbReference type="PROSITE" id="PS50090">
    <property type="entry name" value="MYB_LIKE"/>
    <property type="match status" value="1"/>
</dbReference>
<dbReference type="GO" id="GO:0006334">
    <property type="term" value="P:nucleosome assembly"/>
    <property type="evidence" value="ECO:0007669"/>
    <property type="project" value="InterPro"/>
</dbReference>
<dbReference type="InterPro" id="IPR036388">
    <property type="entry name" value="WH-like_DNA-bd_sf"/>
</dbReference>